<dbReference type="PANTHER" id="PTHR35561">
    <property type="entry name" value="RNA 2',3'-CYCLIC PHOSPHODIESTERASE"/>
    <property type="match status" value="1"/>
</dbReference>
<sequence length="190" mass="22646">MTKTHYFLAIPIPIEIKQAFKQWREENKIHFPFKSWVHHEDYHITLVFLGDAPEAELEKVKKEIREIVQSHEPFELTLNGLGYFGQKESPRIFWGGIKRQVQLENLQRDVFEACGRIGFELEKRPYRPHLTLARRYKEGNGFPFEQLNHYFQIDPSLRAYTVQSVVLYQTHLDRVPKYEAIETFDLGVKR</sequence>
<dbReference type="EC" id="3.1.4.58" evidence="2"/>
<comment type="function">
    <text evidence="2">Hydrolyzes RNA 2',3'-cyclic phosphodiester to an RNA 2'-phosphomonoester.</text>
</comment>
<feature type="short sequence motif" description="HXTX 1" evidence="2">
    <location>
        <begin position="43"/>
        <end position="46"/>
    </location>
</feature>
<dbReference type="NCBIfam" id="TIGR02258">
    <property type="entry name" value="2_5_ligase"/>
    <property type="match status" value="1"/>
</dbReference>
<reference evidence="3 4" key="1">
    <citation type="submission" date="2021-02" db="EMBL/GenBank/DDBJ databases">
        <title>Bacillus sp. RD4P76, an endophyte from a halophyte.</title>
        <authorList>
            <person name="Sun J.-Q."/>
        </authorList>
    </citation>
    <scope>NUCLEOTIDE SEQUENCE [LARGE SCALE GENOMIC DNA]</scope>
    <source>
        <strain evidence="3 4">RD4P76</strain>
    </source>
</reference>
<dbReference type="Gene3D" id="3.90.1140.10">
    <property type="entry name" value="Cyclic phosphodiesterase"/>
    <property type="match status" value="1"/>
</dbReference>
<dbReference type="EMBL" id="JAFELM010000012">
    <property type="protein sequence ID" value="MBM6616387.1"/>
    <property type="molecule type" value="Genomic_DNA"/>
</dbReference>
<evidence type="ECO:0000256" key="2">
    <source>
        <dbReference type="HAMAP-Rule" id="MF_01940"/>
    </source>
</evidence>
<evidence type="ECO:0000313" key="4">
    <source>
        <dbReference type="Proteomes" id="UP001518925"/>
    </source>
</evidence>
<accession>A0ABS2DD54</accession>
<comment type="similarity">
    <text evidence="2">Belongs to the 2H phosphoesterase superfamily. ThpR family.</text>
</comment>
<dbReference type="Pfam" id="PF13563">
    <property type="entry name" value="2_5_RNA_ligase2"/>
    <property type="match status" value="1"/>
</dbReference>
<dbReference type="Proteomes" id="UP001518925">
    <property type="component" value="Unassembled WGS sequence"/>
</dbReference>
<feature type="active site" description="Proton acceptor" evidence="2">
    <location>
        <position position="129"/>
    </location>
</feature>
<evidence type="ECO:0000313" key="3">
    <source>
        <dbReference type="EMBL" id="MBM6616387.1"/>
    </source>
</evidence>
<gene>
    <name evidence="3" type="primary">thpR</name>
    <name evidence="3" type="ORF">JR050_01660</name>
</gene>
<keyword evidence="1 2" id="KW-0378">Hydrolase</keyword>
<comment type="catalytic activity">
    <reaction evidence="2">
        <text>a 3'-end 2',3'-cyclophospho-ribonucleotide-RNA + H2O = a 3'-end 2'-phospho-ribonucleotide-RNA + H(+)</text>
        <dbReference type="Rhea" id="RHEA:11828"/>
        <dbReference type="Rhea" id="RHEA-COMP:10464"/>
        <dbReference type="Rhea" id="RHEA-COMP:17353"/>
        <dbReference type="ChEBI" id="CHEBI:15377"/>
        <dbReference type="ChEBI" id="CHEBI:15378"/>
        <dbReference type="ChEBI" id="CHEBI:83064"/>
        <dbReference type="ChEBI" id="CHEBI:173113"/>
        <dbReference type="EC" id="3.1.4.58"/>
    </reaction>
</comment>
<dbReference type="HAMAP" id="MF_01940">
    <property type="entry name" value="RNA_CPDase"/>
    <property type="match status" value="1"/>
</dbReference>
<feature type="short sequence motif" description="HXTX 2" evidence="2">
    <location>
        <begin position="129"/>
        <end position="132"/>
    </location>
</feature>
<dbReference type="InterPro" id="IPR004175">
    <property type="entry name" value="RNA_CPDase"/>
</dbReference>
<dbReference type="RefSeq" id="WP_204201776.1">
    <property type="nucleotide sequence ID" value="NZ_JAFELM010000012.1"/>
</dbReference>
<name>A0ABS2DD54_9BACI</name>
<keyword evidence="4" id="KW-1185">Reference proteome</keyword>
<protein>
    <recommendedName>
        <fullName evidence="2">RNA 2',3'-cyclic phosphodiesterase</fullName>
        <shortName evidence="2">RNA 2',3'-CPDase</shortName>
        <ecNumber evidence="2">3.1.4.58</ecNumber>
    </recommendedName>
</protein>
<proteinExistence type="inferred from homology"/>
<comment type="caution">
    <text evidence="3">The sequence shown here is derived from an EMBL/GenBank/DDBJ whole genome shotgun (WGS) entry which is preliminary data.</text>
</comment>
<dbReference type="SUPFAM" id="SSF55144">
    <property type="entry name" value="LigT-like"/>
    <property type="match status" value="1"/>
</dbReference>
<dbReference type="PANTHER" id="PTHR35561:SF1">
    <property type="entry name" value="RNA 2',3'-CYCLIC PHOSPHODIESTERASE"/>
    <property type="match status" value="1"/>
</dbReference>
<dbReference type="InterPro" id="IPR009097">
    <property type="entry name" value="Cyclic_Pdiesterase"/>
</dbReference>
<organism evidence="3 4">
    <name type="scientific">Bacillus suaedaesalsae</name>
    <dbReference type="NCBI Taxonomy" id="2810349"/>
    <lineage>
        <taxon>Bacteria</taxon>
        <taxon>Bacillati</taxon>
        <taxon>Bacillota</taxon>
        <taxon>Bacilli</taxon>
        <taxon>Bacillales</taxon>
        <taxon>Bacillaceae</taxon>
        <taxon>Bacillus</taxon>
    </lineage>
</organism>
<evidence type="ECO:0000256" key="1">
    <source>
        <dbReference type="ARBA" id="ARBA00022801"/>
    </source>
</evidence>
<feature type="active site" description="Proton donor" evidence="2">
    <location>
        <position position="43"/>
    </location>
</feature>